<evidence type="ECO:0000256" key="2">
    <source>
        <dbReference type="ARBA" id="ARBA00004922"/>
    </source>
</evidence>
<evidence type="ECO:0000256" key="11">
    <source>
        <dbReference type="SAM" id="MobiDB-lite"/>
    </source>
</evidence>
<comment type="function">
    <text evidence="9 10">Intramembrane glycolipid transporter that operates in the biosynthetic pathway of dolichol-linked oligosaccharides, the glycan precursors employed in protein asparagine (N)-glycosylation. The sequential addition of sugars to dolichol pyrophosphate produces dolichol-linked oligosaccharides containing fourteen sugars, including two GlcNAcs, nine mannoses and three glucoses. Once assembled, the oligosaccharide is transferred from the lipid to nascent proteins by oligosaccharyltransferases. The assembly of dolichol-linked oligosaccharides begins on the cytosolic side of the endoplasmic reticulum membrane and finishes in its lumen. RFT1 could mediate the translocation of the cytosolically oriented intermediate DolPP-GlcNAc2Man5, produced by ALG11, into the ER lumen where dolichol-linked oligosaccharides assembly continues. However, the intramembrane lipid transporter activity could not be confirmed in vitro.</text>
</comment>
<accession>A0A067SVQ0</accession>
<evidence type="ECO:0000313" key="13">
    <source>
        <dbReference type="Proteomes" id="UP000027222"/>
    </source>
</evidence>
<keyword evidence="4 10" id="KW-0812">Transmembrane</keyword>
<keyword evidence="6 10" id="KW-1133">Transmembrane helix</keyword>
<evidence type="ECO:0000256" key="8">
    <source>
        <dbReference type="ARBA" id="ARBA00044793"/>
    </source>
</evidence>
<dbReference type="GO" id="GO:0005789">
    <property type="term" value="C:endoplasmic reticulum membrane"/>
    <property type="evidence" value="ECO:0007669"/>
    <property type="project" value="UniProtKB-SubCell"/>
</dbReference>
<sequence length="546" mass="59334">MALQLLSRLFTFVLNQALFRLASPSAFGAAAIQFELILSTILFLSREGIRNALLRVGKDPSADSKAKRANLALLPIISGIPLALGTAVLYTRFAGEEIKLQPHFSTAIALYALAAVTELLSEPLYNVAMVELKTGIRVRAEGLGITAKSITTFLILFYDSMRGTGDLALLAFAFGQLVYGIVMFATYVVYLGGNYLRPKRPSSSGTTWLSYVDRDELQLSFTMTLQSLVKHFLTEGDKMILSWFSPLHDQGGYAIAVNYGSLIARIIFQPIEESLRVFFSRTVNTNTAASQNSKSSKSKSKASKPPTSSPPASQPLLQAASTLRSLLVTQTSLSLILVIFGSAYLPILLPLLLPRQYLSTSAPSVLAAWVWYIPVLAVNGGLEAFLSSVASPQELNSQSRWMIGFSLVYIVSAVLFYRTGLGDASLVYANIINLSVRIAYALRYTARFFDRSQDRQRPPIFHPRDALPSPVLLGVCALSALAIRMSARTLNADVIAASLGKTALFDRRVLAHVGVGSVLGVVCVGTWLVTSGWGLVRQVLPRGVIR</sequence>
<dbReference type="PANTHER" id="PTHR13117:SF5">
    <property type="entry name" value="PROTEIN RFT1 HOMOLOG"/>
    <property type="match status" value="1"/>
</dbReference>
<feature type="transmembrane region" description="Helical" evidence="10">
    <location>
        <begin position="509"/>
        <end position="536"/>
    </location>
</feature>
<keyword evidence="5 10" id="KW-0256">Endoplasmic reticulum</keyword>
<feature type="transmembrane region" description="Helical" evidence="10">
    <location>
        <begin position="142"/>
        <end position="161"/>
    </location>
</feature>
<evidence type="ECO:0000313" key="12">
    <source>
        <dbReference type="EMBL" id="KDR74152.1"/>
    </source>
</evidence>
<feature type="transmembrane region" description="Helical" evidence="10">
    <location>
        <begin position="103"/>
        <end position="121"/>
    </location>
</feature>
<dbReference type="GO" id="GO:0034203">
    <property type="term" value="P:glycolipid translocation"/>
    <property type="evidence" value="ECO:0007669"/>
    <property type="project" value="TreeGrafter"/>
</dbReference>
<keyword evidence="13" id="KW-1185">Reference proteome</keyword>
<gene>
    <name evidence="12" type="ORF">GALMADRAFT_227845</name>
</gene>
<feature type="transmembrane region" description="Helical" evidence="10">
    <location>
        <begin position="369"/>
        <end position="389"/>
    </location>
</feature>
<reference evidence="13" key="1">
    <citation type="journal article" date="2014" name="Proc. Natl. Acad. Sci. U.S.A.">
        <title>Extensive sampling of basidiomycete genomes demonstrates inadequacy of the white-rot/brown-rot paradigm for wood decay fungi.</title>
        <authorList>
            <person name="Riley R."/>
            <person name="Salamov A.A."/>
            <person name="Brown D.W."/>
            <person name="Nagy L.G."/>
            <person name="Floudas D."/>
            <person name="Held B.W."/>
            <person name="Levasseur A."/>
            <person name="Lombard V."/>
            <person name="Morin E."/>
            <person name="Otillar R."/>
            <person name="Lindquist E.A."/>
            <person name="Sun H."/>
            <person name="LaButti K.M."/>
            <person name="Schmutz J."/>
            <person name="Jabbour D."/>
            <person name="Luo H."/>
            <person name="Baker S.E."/>
            <person name="Pisabarro A.G."/>
            <person name="Walton J.D."/>
            <person name="Blanchette R.A."/>
            <person name="Henrissat B."/>
            <person name="Martin F."/>
            <person name="Cullen D."/>
            <person name="Hibbett D.S."/>
            <person name="Grigoriev I.V."/>
        </authorList>
    </citation>
    <scope>NUCLEOTIDE SEQUENCE [LARGE SCALE GENOMIC DNA]</scope>
    <source>
        <strain evidence="13">CBS 339.88</strain>
    </source>
</reference>
<dbReference type="STRING" id="685588.A0A067SVQ0"/>
<feature type="transmembrane region" description="Helical" evidence="10">
    <location>
        <begin position="25"/>
        <end position="45"/>
    </location>
</feature>
<dbReference type="GO" id="GO:0006488">
    <property type="term" value="P:dolichol-linked oligosaccharide biosynthetic process"/>
    <property type="evidence" value="ECO:0007669"/>
    <property type="project" value="InterPro"/>
</dbReference>
<feature type="transmembrane region" description="Helical" evidence="10">
    <location>
        <begin position="167"/>
        <end position="190"/>
    </location>
</feature>
<evidence type="ECO:0000256" key="7">
    <source>
        <dbReference type="ARBA" id="ARBA00023136"/>
    </source>
</evidence>
<keyword evidence="10" id="KW-0813">Transport</keyword>
<comment type="similarity">
    <text evidence="3 10">Belongs to the RFT1 family.</text>
</comment>
<evidence type="ECO:0000256" key="5">
    <source>
        <dbReference type="ARBA" id="ARBA00022824"/>
    </source>
</evidence>
<dbReference type="PANTHER" id="PTHR13117">
    <property type="entry name" value="ENDOPLASMIC RETICULUM MULTISPAN TRANSMEMBRANE PROTEIN-RELATED"/>
    <property type="match status" value="1"/>
</dbReference>
<dbReference type="OrthoDB" id="9979195at2759"/>
<proteinExistence type="inferred from homology"/>
<evidence type="ECO:0000256" key="4">
    <source>
        <dbReference type="ARBA" id="ARBA00022692"/>
    </source>
</evidence>
<feature type="transmembrane region" description="Helical" evidence="10">
    <location>
        <begin position="71"/>
        <end position="91"/>
    </location>
</feature>
<feature type="transmembrane region" description="Helical" evidence="10">
    <location>
        <begin position="326"/>
        <end position="349"/>
    </location>
</feature>
<name>A0A067SVQ0_GALM3</name>
<dbReference type="AlphaFoldDB" id="A0A067SVQ0"/>
<evidence type="ECO:0000256" key="9">
    <source>
        <dbReference type="ARBA" id="ARBA00045912"/>
    </source>
</evidence>
<feature type="region of interest" description="Disordered" evidence="11">
    <location>
        <begin position="289"/>
        <end position="314"/>
    </location>
</feature>
<feature type="transmembrane region" description="Helical" evidence="10">
    <location>
        <begin position="466"/>
        <end position="483"/>
    </location>
</feature>
<evidence type="ECO:0000256" key="3">
    <source>
        <dbReference type="ARBA" id="ARBA00010288"/>
    </source>
</evidence>
<keyword evidence="7 10" id="KW-0472">Membrane</keyword>
<dbReference type="HOGENOM" id="CLU_023360_3_1_1"/>
<dbReference type="InterPro" id="IPR007594">
    <property type="entry name" value="RFT1"/>
</dbReference>
<comment type="pathway">
    <text evidence="2">Protein modification; protein glycosylation.</text>
</comment>
<organism evidence="12 13">
    <name type="scientific">Galerina marginata (strain CBS 339.88)</name>
    <dbReference type="NCBI Taxonomy" id="685588"/>
    <lineage>
        <taxon>Eukaryota</taxon>
        <taxon>Fungi</taxon>
        <taxon>Dikarya</taxon>
        <taxon>Basidiomycota</taxon>
        <taxon>Agaricomycotina</taxon>
        <taxon>Agaricomycetes</taxon>
        <taxon>Agaricomycetidae</taxon>
        <taxon>Agaricales</taxon>
        <taxon>Agaricineae</taxon>
        <taxon>Strophariaceae</taxon>
        <taxon>Galerina</taxon>
    </lineage>
</organism>
<protein>
    <recommendedName>
        <fullName evidence="8 10">Man(5)GlcNAc(2)-PP-dolichol translocation protein RFT1</fullName>
    </recommendedName>
</protein>
<dbReference type="EMBL" id="KL142384">
    <property type="protein sequence ID" value="KDR74152.1"/>
    <property type="molecule type" value="Genomic_DNA"/>
</dbReference>
<evidence type="ECO:0000256" key="1">
    <source>
        <dbReference type="ARBA" id="ARBA00004477"/>
    </source>
</evidence>
<evidence type="ECO:0000256" key="6">
    <source>
        <dbReference type="ARBA" id="ARBA00022989"/>
    </source>
</evidence>
<dbReference type="Pfam" id="PF04506">
    <property type="entry name" value="Rft-1"/>
    <property type="match status" value="1"/>
</dbReference>
<evidence type="ECO:0000256" key="10">
    <source>
        <dbReference type="RuleBase" id="RU365067"/>
    </source>
</evidence>
<dbReference type="Proteomes" id="UP000027222">
    <property type="component" value="Unassembled WGS sequence"/>
</dbReference>
<feature type="transmembrane region" description="Helical" evidence="10">
    <location>
        <begin position="401"/>
        <end position="420"/>
    </location>
</feature>
<comment type="subcellular location">
    <subcellularLocation>
        <location evidence="1 10">Endoplasmic reticulum membrane</location>
        <topology evidence="1 10">Multi-pass membrane protein</topology>
    </subcellularLocation>
</comment>